<evidence type="ECO:0000313" key="2">
    <source>
        <dbReference type="Proteomes" id="UP000770015"/>
    </source>
</evidence>
<sequence>MHPIVSLCKEVLLEDAKAAKIASDGNCESASTESIGDGVIPNFVTRKTKSVGDYDNRIQAVFVDRKSAYKLWAPMLNSSLLSSENATGTDHDISLVFELCPATRAKLRAQLSPFRSSGILEYHGDNTIGIRIWAQDEAGGAVEVTWEALGAHRSVFDLSFDGDYLRNGWFDRSEYA</sequence>
<proteinExistence type="predicted"/>
<dbReference type="Proteomes" id="UP000770015">
    <property type="component" value="Unassembled WGS sequence"/>
</dbReference>
<dbReference type="EMBL" id="JAGSXJ010000003">
    <property type="protein sequence ID" value="KAH6694164.1"/>
    <property type="molecule type" value="Genomic_DNA"/>
</dbReference>
<gene>
    <name evidence="1" type="ORF">F5X68DRAFT_228548</name>
</gene>
<reference evidence="1" key="1">
    <citation type="journal article" date="2021" name="Nat. Commun.">
        <title>Genetic determinants of endophytism in the Arabidopsis root mycobiome.</title>
        <authorList>
            <person name="Mesny F."/>
            <person name="Miyauchi S."/>
            <person name="Thiergart T."/>
            <person name="Pickel B."/>
            <person name="Atanasova L."/>
            <person name="Karlsson M."/>
            <person name="Huettel B."/>
            <person name="Barry K.W."/>
            <person name="Haridas S."/>
            <person name="Chen C."/>
            <person name="Bauer D."/>
            <person name="Andreopoulos W."/>
            <person name="Pangilinan J."/>
            <person name="LaButti K."/>
            <person name="Riley R."/>
            <person name="Lipzen A."/>
            <person name="Clum A."/>
            <person name="Drula E."/>
            <person name="Henrissat B."/>
            <person name="Kohler A."/>
            <person name="Grigoriev I.V."/>
            <person name="Martin F.M."/>
            <person name="Hacquard S."/>
        </authorList>
    </citation>
    <scope>NUCLEOTIDE SEQUENCE</scope>
    <source>
        <strain evidence="1">MPI-SDFR-AT-0117</strain>
    </source>
</reference>
<accession>A0A9P9AGZ7</accession>
<dbReference type="OrthoDB" id="1657402at2759"/>
<name>A0A9P9AGZ7_9PEZI</name>
<organism evidence="1 2">
    <name type="scientific">Plectosphaerella plurivora</name>
    <dbReference type="NCBI Taxonomy" id="936078"/>
    <lineage>
        <taxon>Eukaryota</taxon>
        <taxon>Fungi</taxon>
        <taxon>Dikarya</taxon>
        <taxon>Ascomycota</taxon>
        <taxon>Pezizomycotina</taxon>
        <taxon>Sordariomycetes</taxon>
        <taxon>Hypocreomycetidae</taxon>
        <taxon>Glomerellales</taxon>
        <taxon>Plectosphaerellaceae</taxon>
        <taxon>Plectosphaerella</taxon>
    </lineage>
</organism>
<protein>
    <submittedName>
        <fullName evidence="1">Uncharacterized protein</fullName>
    </submittedName>
</protein>
<dbReference type="AlphaFoldDB" id="A0A9P9AGZ7"/>
<keyword evidence="2" id="KW-1185">Reference proteome</keyword>
<evidence type="ECO:0000313" key="1">
    <source>
        <dbReference type="EMBL" id="KAH6694164.1"/>
    </source>
</evidence>
<comment type="caution">
    <text evidence="1">The sequence shown here is derived from an EMBL/GenBank/DDBJ whole genome shotgun (WGS) entry which is preliminary data.</text>
</comment>
<dbReference type="Gene3D" id="2.60.120.260">
    <property type="entry name" value="Galactose-binding domain-like"/>
    <property type="match status" value="1"/>
</dbReference>